<evidence type="ECO:0000313" key="1">
    <source>
        <dbReference type="EMBL" id="KAG0573203.1"/>
    </source>
</evidence>
<comment type="caution">
    <text evidence="1">The sequence shown here is derived from an EMBL/GenBank/DDBJ whole genome shotgun (WGS) entry which is preliminary data.</text>
</comment>
<dbReference type="EMBL" id="CM026426">
    <property type="protein sequence ID" value="KAG0573203.1"/>
    <property type="molecule type" value="Genomic_DNA"/>
</dbReference>
<name>A0A8T0HRL3_CERPU</name>
<organism evidence="1 2">
    <name type="scientific">Ceratodon purpureus</name>
    <name type="common">Fire moss</name>
    <name type="synonym">Dicranum purpureum</name>
    <dbReference type="NCBI Taxonomy" id="3225"/>
    <lineage>
        <taxon>Eukaryota</taxon>
        <taxon>Viridiplantae</taxon>
        <taxon>Streptophyta</taxon>
        <taxon>Embryophyta</taxon>
        <taxon>Bryophyta</taxon>
        <taxon>Bryophytina</taxon>
        <taxon>Bryopsida</taxon>
        <taxon>Dicranidae</taxon>
        <taxon>Pseudoditrichales</taxon>
        <taxon>Ditrichaceae</taxon>
        <taxon>Ceratodon</taxon>
    </lineage>
</organism>
<accession>A0A8T0HRL3</accession>
<reference evidence="1" key="1">
    <citation type="submission" date="2020-06" db="EMBL/GenBank/DDBJ databases">
        <title>WGS assembly of Ceratodon purpureus strain R40.</title>
        <authorList>
            <person name="Carey S.B."/>
            <person name="Jenkins J."/>
            <person name="Shu S."/>
            <person name="Lovell J.T."/>
            <person name="Sreedasyam A."/>
            <person name="Maumus F."/>
            <person name="Tiley G.P."/>
            <person name="Fernandez-Pozo N."/>
            <person name="Barry K."/>
            <person name="Chen C."/>
            <person name="Wang M."/>
            <person name="Lipzen A."/>
            <person name="Daum C."/>
            <person name="Saski C.A."/>
            <person name="Payton A.C."/>
            <person name="Mcbreen J.C."/>
            <person name="Conrad R.E."/>
            <person name="Kollar L.M."/>
            <person name="Olsson S."/>
            <person name="Huttunen S."/>
            <person name="Landis J.B."/>
            <person name="Wickett N.J."/>
            <person name="Johnson M.G."/>
            <person name="Rensing S.A."/>
            <person name="Grimwood J."/>
            <person name="Schmutz J."/>
            <person name="Mcdaniel S.F."/>
        </authorList>
    </citation>
    <scope>NUCLEOTIDE SEQUENCE</scope>
    <source>
        <strain evidence="1">R40</strain>
    </source>
</reference>
<dbReference type="AlphaFoldDB" id="A0A8T0HRL3"/>
<protein>
    <submittedName>
        <fullName evidence="1">Uncharacterized protein</fullName>
    </submittedName>
</protein>
<sequence length="108" mass="11872">MENILHLIAGVQHRGTRSTAHDLGVPHVRGTLGVSRHHGHKTARGSLKRISRLTKIIHRHVSCQAVVLLNALRERKCPTTAAILHWNRSAAASALTKMGLFRTILGNI</sequence>
<gene>
    <name evidence="1" type="ORF">KC19_VG157600</name>
</gene>
<evidence type="ECO:0000313" key="2">
    <source>
        <dbReference type="Proteomes" id="UP000822688"/>
    </source>
</evidence>
<keyword evidence="2" id="KW-1185">Reference proteome</keyword>
<proteinExistence type="predicted"/>
<dbReference type="Proteomes" id="UP000822688">
    <property type="component" value="Chromosome V"/>
</dbReference>